<evidence type="ECO:0000313" key="1">
    <source>
        <dbReference type="EMBL" id="KAE8278818.1"/>
    </source>
</evidence>
<name>A0A6G0HHV7_LARCR</name>
<gene>
    <name evidence="1" type="ORF">D5F01_LYC22393</name>
</gene>
<reference evidence="1 2" key="1">
    <citation type="submission" date="2019-07" db="EMBL/GenBank/DDBJ databases">
        <title>Chromosome genome assembly for large yellow croaker.</title>
        <authorList>
            <person name="Xiao S."/>
        </authorList>
    </citation>
    <scope>NUCLEOTIDE SEQUENCE [LARGE SCALE GENOMIC DNA]</scope>
    <source>
        <strain evidence="1">JMULYC20181020</strain>
        <tissue evidence="1">Muscle</tissue>
    </source>
</reference>
<dbReference type="AlphaFoldDB" id="A0A6G0HHV7"/>
<dbReference type="PANTHER" id="PTHR45913">
    <property type="entry name" value="EPM2A-INTERACTING PROTEIN 1"/>
    <property type="match status" value="1"/>
</dbReference>
<dbReference type="PANTHER" id="PTHR45913:SF19">
    <property type="entry name" value="LOW QUALITY PROTEIN: ZINC FINGER BED DOMAIN-CONTAINING PROTEIN 5-LIKE"/>
    <property type="match status" value="1"/>
</dbReference>
<keyword evidence="2" id="KW-1185">Reference proteome</keyword>
<comment type="caution">
    <text evidence="1">The sequence shown here is derived from an EMBL/GenBank/DDBJ whole genome shotgun (WGS) entry which is preliminary data.</text>
</comment>
<dbReference type="Proteomes" id="UP000424527">
    <property type="component" value="Unassembled WGS sequence"/>
</dbReference>
<evidence type="ECO:0000313" key="2">
    <source>
        <dbReference type="Proteomes" id="UP000424527"/>
    </source>
</evidence>
<dbReference type="InterPro" id="IPR012337">
    <property type="entry name" value="RNaseH-like_sf"/>
</dbReference>
<protein>
    <submittedName>
        <fullName evidence="1">Protein ZBED8 Transposon-derived</fullName>
    </submittedName>
</protein>
<proteinExistence type="predicted"/>
<accession>A0A6G0HHV7</accession>
<dbReference type="EMBL" id="REGW02000023">
    <property type="protein sequence ID" value="KAE8278818.1"/>
    <property type="molecule type" value="Genomic_DNA"/>
</dbReference>
<organism evidence="1 2">
    <name type="scientific">Larimichthys crocea</name>
    <name type="common">Large yellow croaker</name>
    <name type="synonym">Pseudosciaena crocea</name>
    <dbReference type="NCBI Taxonomy" id="215358"/>
    <lineage>
        <taxon>Eukaryota</taxon>
        <taxon>Metazoa</taxon>
        <taxon>Chordata</taxon>
        <taxon>Craniata</taxon>
        <taxon>Vertebrata</taxon>
        <taxon>Euteleostomi</taxon>
        <taxon>Actinopterygii</taxon>
        <taxon>Neopterygii</taxon>
        <taxon>Teleostei</taxon>
        <taxon>Neoteleostei</taxon>
        <taxon>Acanthomorphata</taxon>
        <taxon>Eupercaria</taxon>
        <taxon>Sciaenidae</taxon>
        <taxon>Larimichthys</taxon>
    </lineage>
</organism>
<sequence>MVERMCGPQVANKFKTIPLSNNTVKDRIDRMAGNVETLIEKLKTGQFSIQLDVTTTVSEEAILIVYVQYIEETAVKQDILMSVNLKSTTRGAVDTYLTSHNVSYKNIVACCTDGAASVMGKNKGFNSRLKEKAPHCLVFHCMIHRHALAGKHLCEDLHETLKTVVKIVNFIKARPVNRRMFAHLCEDETHQTLLLHTEVRWLSRGKVLTRFMELTDQIREFLADHNHKLADEMTDEFLIKTAYLADIFSLYNETNKRMQAADGTVIECKEKVDAFVHKVEYRRNKLRNGDLQHFPLLLQQSGGMLPDALTRQFAGHMDQLQEEMHSRFSDINEHITQDAWVMDPFLAKEEEVEHLQAEDELMDIKSNSVCKRFYDENGFKQFWLAKGPGVAPRLANHAITRYILPFATTYLSETAFSALVTIKTKARNRLDVHSDFRLAVTKVTPDIESLAQEIQWQSSH</sequence>
<dbReference type="SUPFAM" id="SSF53098">
    <property type="entry name" value="Ribonuclease H-like"/>
    <property type="match status" value="1"/>
</dbReference>